<dbReference type="AlphaFoldDB" id="A0A542UIX0"/>
<evidence type="ECO:0000313" key="2">
    <source>
        <dbReference type="EMBL" id="TQK99017.1"/>
    </source>
</evidence>
<gene>
    <name evidence="2" type="ORF">FB563_4070</name>
</gene>
<reference evidence="2 3" key="1">
    <citation type="submission" date="2019-06" db="EMBL/GenBank/DDBJ databases">
        <title>Sequencing the genomes of 1000 actinobacteria strains.</title>
        <authorList>
            <person name="Klenk H.-P."/>
        </authorList>
    </citation>
    <scope>NUCLEOTIDE SEQUENCE [LARGE SCALE GENOMIC DNA]</scope>
    <source>
        <strain evidence="2 3">DSM 41929</strain>
    </source>
</reference>
<evidence type="ECO:0000313" key="3">
    <source>
        <dbReference type="Proteomes" id="UP000318103"/>
    </source>
</evidence>
<comment type="caution">
    <text evidence="2">The sequence shown here is derived from an EMBL/GenBank/DDBJ whole genome shotgun (WGS) entry which is preliminary data.</text>
</comment>
<organism evidence="2 3">
    <name type="scientific">Streptomyces puniciscabiei</name>
    <dbReference type="NCBI Taxonomy" id="164348"/>
    <lineage>
        <taxon>Bacteria</taxon>
        <taxon>Bacillati</taxon>
        <taxon>Actinomycetota</taxon>
        <taxon>Actinomycetes</taxon>
        <taxon>Kitasatosporales</taxon>
        <taxon>Streptomycetaceae</taxon>
        <taxon>Streptomyces</taxon>
    </lineage>
</organism>
<feature type="compositionally biased region" description="Low complexity" evidence="1">
    <location>
        <begin position="129"/>
        <end position="151"/>
    </location>
</feature>
<accession>A0A542UIX0</accession>
<proteinExistence type="predicted"/>
<evidence type="ECO:0000256" key="1">
    <source>
        <dbReference type="SAM" id="MobiDB-lite"/>
    </source>
</evidence>
<protein>
    <submittedName>
        <fullName evidence="2">Uncharacterized protein</fullName>
    </submittedName>
</protein>
<dbReference type="EMBL" id="VFNX01000001">
    <property type="protein sequence ID" value="TQK99017.1"/>
    <property type="molecule type" value="Genomic_DNA"/>
</dbReference>
<dbReference type="Proteomes" id="UP000318103">
    <property type="component" value="Unassembled WGS sequence"/>
</dbReference>
<sequence>MPGRPGPADRESLRRLPRLISTEIAGRIEELYGAPLAVLEAHAQGQPPGMLAALLAGHHDLAFAEQSITFHRERLAQLIHPERQIGAHEVSHLLECARRLAEAVAVRDVQAKTVSAVLGSLAPADRPEPSSAPATALPAPPARATSAAPTR</sequence>
<feature type="region of interest" description="Disordered" evidence="1">
    <location>
        <begin position="120"/>
        <end position="151"/>
    </location>
</feature>
<name>A0A542UIX0_9ACTN</name>
<keyword evidence="3" id="KW-1185">Reference proteome</keyword>